<evidence type="ECO:0000313" key="4">
    <source>
        <dbReference type="Proteomes" id="UP001293593"/>
    </source>
</evidence>
<evidence type="ECO:0000256" key="1">
    <source>
        <dbReference type="SAM" id="Phobius"/>
    </source>
</evidence>
<feature type="transmembrane region" description="Helical" evidence="1">
    <location>
        <begin position="64"/>
        <end position="87"/>
    </location>
</feature>
<keyword evidence="2" id="KW-0732">Signal</keyword>
<feature type="signal peptide" evidence="2">
    <location>
        <begin position="1"/>
        <end position="20"/>
    </location>
</feature>
<name>A0AAE1IXS6_9FABA</name>
<reference evidence="3" key="1">
    <citation type="submission" date="2023-10" db="EMBL/GenBank/DDBJ databases">
        <title>Chromosome-level genome of the transformable northern wattle, Acacia crassicarpa.</title>
        <authorList>
            <person name="Massaro I."/>
            <person name="Sinha N.R."/>
            <person name="Poethig S."/>
            <person name="Leichty A.R."/>
        </authorList>
    </citation>
    <scope>NUCLEOTIDE SEQUENCE</scope>
    <source>
        <strain evidence="3">Acra3RX</strain>
        <tissue evidence="3">Leaf</tissue>
    </source>
</reference>
<gene>
    <name evidence="3" type="ORF">QN277_005748</name>
</gene>
<evidence type="ECO:0000256" key="2">
    <source>
        <dbReference type="SAM" id="SignalP"/>
    </source>
</evidence>
<dbReference type="Proteomes" id="UP001293593">
    <property type="component" value="Unassembled WGS sequence"/>
</dbReference>
<proteinExistence type="predicted"/>
<keyword evidence="4" id="KW-1185">Reference proteome</keyword>
<dbReference type="EMBL" id="JAWXYG010000011">
    <property type="protein sequence ID" value="KAK4259413.1"/>
    <property type="molecule type" value="Genomic_DNA"/>
</dbReference>
<organism evidence="3 4">
    <name type="scientific">Acacia crassicarpa</name>
    <name type="common">northern wattle</name>
    <dbReference type="NCBI Taxonomy" id="499986"/>
    <lineage>
        <taxon>Eukaryota</taxon>
        <taxon>Viridiplantae</taxon>
        <taxon>Streptophyta</taxon>
        <taxon>Embryophyta</taxon>
        <taxon>Tracheophyta</taxon>
        <taxon>Spermatophyta</taxon>
        <taxon>Magnoliopsida</taxon>
        <taxon>eudicotyledons</taxon>
        <taxon>Gunneridae</taxon>
        <taxon>Pentapetalae</taxon>
        <taxon>rosids</taxon>
        <taxon>fabids</taxon>
        <taxon>Fabales</taxon>
        <taxon>Fabaceae</taxon>
        <taxon>Caesalpinioideae</taxon>
        <taxon>mimosoid clade</taxon>
        <taxon>Acacieae</taxon>
        <taxon>Acacia</taxon>
    </lineage>
</organism>
<evidence type="ECO:0000313" key="3">
    <source>
        <dbReference type="EMBL" id="KAK4259413.1"/>
    </source>
</evidence>
<keyword evidence="1" id="KW-0472">Membrane</keyword>
<accession>A0AAE1IXS6</accession>
<keyword evidence="1" id="KW-0812">Transmembrane</keyword>
<comment type="caution">
    <text evidence="3">The sequence shown here is derived from an EMBL/GenBank/DDBJ whole genome shotgun (WGS) entry which is preliminary data.</text>
</comment>
<protein>
    <submittedName>
        <fullName evidence="3">Uncharacterized protein</fullName>
    </submittedName>
</protein>
<sequence length="88" mass="9710">MSKTLFYSFPLFWLIHEIFAVNSHIRTQSPPLLCHSRETTLPCSVYLCLAAALTTDSPTPSSSLLFVLSESIVAGGSLWIMLVAMIVH</sequence>
<dbReference type="AlphaFoldDB" id="A0AAE1IXS6"/>
<keyword evidence="1" id="KW-1133">Transmembrane helix</keyword>
<feature type="chain" id="PRO_5042130357" evidence="2">
    <location>
        <begin position="21"/>
        <end position="88"/>
    </location>
</feature>